<dbReference type="PROSITE" id="PS50109">
    <property type="entry name" value="HIS_KIN"/>
    <property type="match status" value="1"/>
</dbReference>
<feature type="transmembrane region" description="Helical" evidence="6">
    <location>
        <begin position="105"/>
        <end position="123"/>
    </location>
</feature>
<evidence type="ECO:0000256" key="2">
    <source>
        <dbReference type="ARBA" id="ARBA00012438"/>
    </source>
</evidence>
<evidence type="ECO:0000259" key="7">
    <source>
        <dbReference type="PROSITE" id="PS50109"/>
    </source>
</evidence>
<evidence type="ECO:0000256" key="3">
    <source>
        <dbReference type="ARBA" id="ARBA00022553"/>
    </source>
</evidence>
<dbReference type="InterPro" id="IPR036097">
    <property type="entry name" value="HisK_dim/P_sf"/>
</dbReference>
<dbReference type="Pfam" id="PF02518">
    <property type="entry name" value="HATPase_c"/>
    <property type="match status" value="1"/>
</dbReference>
<dbReference type="InterPro" id="IPR004358">
    <property type="entry name" value="Sig_transdc_His_kin-like_C"/>
</dbReference>
<evidence type="ECO:0000256" key="1">
    <source>
        <dbReference type="ARBA" id="ARBA00000085"/>
    </source>
</evidence>
<dbReference type="GO" id="GO:0005886">
    <property type="term" value="C:plasma membrane"/>
    <property type="evidence" value="ECO:0007669"/>
    <property type="project" value="TreeGrafter"/>
</dbReference>
<keyword evidence="9" id="KW-1185">Reference proteome</keyword>
<accession>A0A7Y8GWV4</accession>
<keyword evidence="4" id="KW-0808">Transferase</keyword>
<evidence type="ECO:0000313" key="8">
    <source>
        <dbReference type="EMBL" id="NWF45669.1"/>
    </source>
</evidence>
<dbReference type="GO" id="GO:0000155">
    <property type="term" value="F:phosphorelay sensor kinase activity"/>
    <property type="evidence" value="ECO:0007669"/>
    <property type="project" value="InterPro"/>
</dbReference>
<feature type="transmembrane region" description="Helical" evidence="6">
    <location>
        <begin position="158"/>
        <end position="175"/>
    </location>
</feature>
<dbReference type="Proteomes" id="UP000545507">
    <property type="component" value="Unassembled WGS sequence"/>
</dbReference>
<dbReference type="Gene3D" id="3.30.565.10">
    <property type="entry name" value="Histidine kinase-like ATPase, C-terminal domain"/>
    <property type="match status" value="1"/>
</dbReference>
<keyword evidence="3" id="KW-0597">Phosphoprotein</keyword>
<dbReference type="EMBL" id="VYGV01000007">
    <property type="protein sequence ID" value="NWF45669.1"/>
    <property type="molecule type" value="Genomic_DNA"/>
</dbReference>
<dbReference type="GO" id="GO:0009927">
    <property type="term" value="F:histidine phosphotransfer kinase activity"/>
    <property type="evidence" value="ECO:0007669"/>
    <property type="project" value="TreeGrafter"/>
</dbReference>
<feature type="transmembrane region" description="Helical" evidence="6">
    <location>
        <begin position="129"/>
        <end position="151"/>
    </location>
</feature>
<dbReference type="SMART" id="SM00387">
    <property type="entry name" value="HATPase_c"/>
    <property type="match status" value="1"/>
</dbReference>
<keyword evidence="6" id="KW-0472">Membrane</keyword>
<dbReference type="SUPFAM" id="SSF55874">
    <property type="entry name" value="ATPase domain of HSP90 chaperone/DNA topoisomerase II/histidine kinase"/>
    <property type="match status" value="1"/>
</dbReference>
<comment type="catalytic activity">
    <reaction evidence="1">
        <text>ATP + protein L-histidine = ADP + protein N-phospho-L-histidine.</text>
        <dbReference type="EC" id="2.7.13.3"/>
    </reaction>
</comment>
<dbReference type="Pfam" id="PF00512">
    <property type="entry name" value="HisKA"/>
    <property type="match status" value="1"/>
</dbReference>
<keyword evidence="6" id="KW-0812">Transmembrane</keyword>
<feature type="transmembrane region" description="Helical" evidence="6">
    <location>
        <begin position="36"/>
        <end position="54"/>
    </location>
</feature>
<protein>
    <recommendedName>
        <fullName evidence="2">histidine kinase</fullName>
        <ecNumber evidence="2">2.7.13.3</ecNumber>
    </recommendedName>
</protein>
<feature type="transmembrane region" description="Helical" evidence="6">
    <location>
        <begin position="60"/>
        <end position="78"/>
    </location>
</feature>
<dbReference type="SUPFAM" id="SSF47384">
    <property type="entry name" value="Homodimeric domain of signal transducing histidine kinase"/>
    <property type="match status" value="1"/>
</dbReference>
<dbReference type="InterPro" id="IPR036890">
    <property type="entry name" value="HATPase_C_sf"/>
</dbReference>
<organism evidence="8 9">
    <name type="scientific">Hydrogenophaga aromaticivorans</name>
    <dbReference type="NCBI Taxonomy" id="2610898"/>
    <lineage>
        <taxon>Bacteria</taxon>
        <taxon>Pseudomonadati</taxon>
        <taxon>Pseudomonadota</taxon>
        <taxon>Betaproteobacteria</taxon>
        <taxon>Burkholderiales</taxon>
        <taxon>Comamonadaceae</taxon>
        <taxon>Hydrogenophaga</taxon>
    </lineage>
</organism>
<gene>
    <name evidence="8" type="ORF">F3K02_10475</name>
</gene>
<dbReference type="InterPro" id="IPR003594">
    <property type="entry name" value="HATPase_dom"/>
</dbReference>
<evidence type="ECO:0000313" key="9">
    <source>
        <dbReference type="Proteomes" id="UP000545507"/>
    </source>
</evidence>
<dbReference type="Gene3D" id="1.10.287.130">
    <property type="match status" value="1"/>
</dbReference>
<proteinExistence type="predicted"/>
<evidence type="ECO:0000256" key="4">
    <source>
        <dbReference type="ARBA" id="ARBA00022679"/>
    </source>
</evidence>
<feature type="transmembrane region" description="Helical" evidence="6">
    <location>
        <begin position="187"/>
        <end position="205"/>
    </location>
</feature>
<keyword evidence="5 8" id="KW-0418">Kinase</keyword>
<evidence type="ECO:0000256" key="6">
    <source>
        <dbReference type="SAM" id="Phobius"/>
    </source>
</evidence>
<reference evidence="8 9" key="1">
    <citation type="submission" date="2019-09" db="EMBL/GenBank/DDBJ databases">
        <title>Hydrogenophaga aromatica sp. nov., isolated from a para-xylene-degrading enrichment culture.</title>
        <authorList>
            <person name="Tancsics A."/>
            <person name="Banerjee S."/>
        </authorList>
    </citation>
    <scope>NUCLEOTIDE SEQUENCE [LARGE SCALE GENOMIC DNA]</scope>
    <source>
        <strain evidence="8 9">D2P1</strain>
    </source>
</reference>
<comment type="caution">
    <text evidence="8">The sequence shown here is derived from an EMBL/GenBank/DDBJ whole genome shotgun (WGS) entry which is preliminary data.</text>
</comment>
<dbReference type="EC" id="2.7.13.3" evidence="2"/>
<dbReference type="PANTHER" id="PTHR43047:SF9">
    <property type="entry name" value="HISTIDINE KINASE"/>
    <property type="match status" value="1"/>
</dbReference>
<dbReference type="PANTHER" id="PTHR43047">
    <property type="entry name" value="TWO-COMPONENT HISTIDINE PROTEIN KINASE"/>
    <property type="match status" value="1"/>
</dbReference>
<keyword evidence="6" id="KW-1133">Transmembrane helix</keyword>
<dbReference type="RefSeq" id="WP_177135567.1">
    <property type="nucleotide sequence ID" value="NZ_VYGV01000007.1"/>
</dbReference>
<sequence length="486" mass="54208">MLVDTQPATHQHLPASPEVRDQWVNAQLIGVLMDNMVPSLLAATLALPVLIFMMAGEVDFVSLLIWTGLLVTMLVYRYRLIGIYQLRYDSSEGPQRMAFVERYQWTWGVMGFLWGGGVMLSYLKASPATQFVCGIVVLGQGLLTLTAFSAYLPVFRRYVHALVLSVFLGLALNTLRATDPTPMAEQSLALMALLMVFWWLLLVAGNRLHQIYRASFELQFSNQELIDSLTQQTRASIRAVATKNRFLASAAHDLRQPVHALSLYADWLATEPEMARDISPRILQSTRAINELFDSLFDLTRIDAGNYKVRLQNVDVLQLFAELATQFEPVAAGKSLKFRTYAKPTTLWADPVVLRRILGNLLSNAFRHTRRGGVLLGLRRREDVLVFEVWDTGVGIAREHQQAIFQEFFRVSQHQGTEDSLGLGLTIVSKLTTLMGYQLALSSEAERGSVFRVLLPAYTQKSEKSALETATTPDVVVPGSAAQASG</sequence>
<dbReference type="CDD" id="cd00082">
    <property type="entry name" value="HisKA"/>
    <property type="match status" value="1"/>
</dbReference>
<evidence type="ECO:0000256" key="5">
    <source>
        <dbReference type="ARBA" id="ARBA00022777"/>
    </source>
</evidence>
<dbReference type="InterPro" id="IPR005467">
    <property type="entry name" value="His_kinase_dom"/>
</dbReference>
<dbReference type="InterPro" id="IPR003661">
    <property type="entry name" value="HisK_dim/P_dom"/>
</dbReference>
<feature type="domain" description="Histidine kinase" evidence="7">
    <location>
        <begin position="249"/>
        <end position="459"/>
    </location>
</feature>
<dbReference type="PRINTS" id="PR00344">
    <property type="entry name" value="BCTRLSENSOR"/>
</dbReference>
<dbReference type="AlphaFoldDB" id="A0A7Y8GWV4"/>
<name>A0A7Y8GWV4_9BURK</name>
<dbReference type="SMART" id="SM00388">
    <property type="entry name" value="HisKA"/>
    <property type="match status" value="1"/>
</dbReference>